<dbReference type="RefSeq" id="WP_130081234.1">
    <property type="nucleotide sequence ID" value="NZ_RCXX01000007.1"/>
</dbReference>
<organism evidence="6 7">
    <name type="scientific">Bacteroides uniformis</name>
    <dbReference type="NCBI Taxonomy" id="820"/>
    <lineage>
        <taxon>Bacteria</taxon>
        <taxon>Pseudomonadati</taxon>
        <taxon>Bacteroidota</taxon>
        <taxon>Bacteroidia</taxon>
        <taxon>Bacteroidales</taxon>
        <taxon>Bacteroidaceae</taxon>
        <taxon>Bacteroides</taxon>
    </lineage>
</organism>
<dbReference type="PANTHER" id="PTHR13370:SF3">
    <property type="entry name" value="TRNA (GUANINE(10)-N2)-METHYLTRANSFERASE HOMOLOG"/>
    <property type="match status" value="1"/>
</dbReference>
<dbReference type="GO" id="GO:0003677">
    <property type="term" value="F:DNA binding"/>
    <property type="evidence" value="ECO:0007669"/>
    <property type="project" value="InterPro"/>
</dbReference>
<evidence type="ECO:0000313" key="6">
    <source>
        <dbReference type="EMBL" id="KAB4241636.1"/>
    </source>
</evidence>
<dbReference type="GO" id="GO:0005737">
    <property type="term" value="C:cytoplasm"/>
    <property type="evidence" value="ECO:0007669"/>
    <property type="project" value="TreeGrafter"/>
</dbReference>
<protein>
    <recommendedName>
        <fullName evidence="4">Methyltransferase</fullName>
        <ecNumber evidence="4">2.1.1.-</ecNumber>
    </recommendedName>
</protein>
<proteinExistence type="inferred from homology"/>
<dbReference type="AlphaFoldDB" id="A0A4Q5E7F0"/>
<name>A0A4Q5E7F0_BACUN</name>
<dbReference type="Gene3D" id="3.40.50.150">
    <property type="entry name" value="Vaccinia Virus protein VP39"/>
    <property type="match status" value="1"/>
</dbReference>
<dbReference type="InterPro" id="IPR029063">
    <property type="entry name" value="SAM-dependent_MTases_sf"/>
</dbReference>
<keyword evidence="2 6" id="KW-0489">Methyltransferase</keyword>
<dbReference type="Proteomes" id="UP000431575">
    <property type="component" value="Unassembled WGS sequence"/>
</dbReference>
<evidence type="ECO:0000256" key="3">
    <source>
        <dbReference type="ARBA" id="ARBA00022679"/>
    </source>
</evidence>
<keyword evidence="3 6" id="KW-0808">Transferase</keyword>
<sequence>MNPNYEHLSPYDGCDLYRGDALEVLPLLASHGLRADMVFTDPPYGTTHCRWDAVIDIPEMWKALNGVIMPQTPILLFCQQPFTSVLGASNLRRLRYSWVWEKTQPTGFLNARRMPMKAHEDILVFYDKLPRYNPIKTGGHPRKVVMASHQKKCDAGEIYRRHDNYRDYNSTERYPRSVLRFKTDKQLSCLHATQKPVALLEYLIRTYTGEGDTVLDFAMGSGSTAVACRNTGRRFVGIEIDETIFQTAYNRITHG</sequence>
<reference evidence="6 7" key="1">
    <citation type="journal article" date="2019" name="Nat. Med.">
        <title>A library of human gut bacterial isolates paired with longitudinal multiomics data enables mechanistic microbiome research.</title>
        <authorList>
            <person name="Poyet M."/>
            <person name="Groussin M."/>
            <person name="Gibbons S.M."/>
            <person name="Avila-Pacheco J."/>
            <person name="Jiang X."/>
            <person name="Kearney S.M."/>
            <person name="Perrotta A.R."/>
            <person name="Berdy B."/>
            <person name="Zhao S."/>
            <person name="Lieberman T.D."/>
            <person name="Swanson P.K."/>
            <person name="Smith M."/>
            <person name="Roesemann S."/>
            <person name="Alexander J.E."/>
            <person name="Rich S.A."/>
            <person name="Livny J."/>
            <person name="Vlamakis H."/>
            <person name="Clish C."/>
            <person name="Bullock K."/>
            <person name="Deik A."/>
            <person name="Scott J."/>
            <person name="Pierce K.A."/>
            <person name="Xavier R.J."/>
            <person name="Alm E.J."/>
        </authorList>
    </citation>
    <scope>NUCLEOTIDE SEQUENCE [LARGE SCALE GENOMIC DNA]</scope>
    <source>
        <strain evidence="6 7">BIOML-A6</strain>
    </source>
</reference>
<evidence type="ECO:0000256" key="4">
    <source>
        <dbReference type="RuleBase" id="RU362026"/>
    </source>
</evidence>
<evidence type="ECO:0000256" key="1">
    <source>
        <dbReference type="ARBA" id="ARBA00006594"/>
    </source>
</evidence>
<dbReference type="PRINTS" id="PR00508">
    <property type="entry name" value="S21N4MTFRASE"/>
</dbReference>
<dbReference type="GO" id="GO:0008170">
    <property type="term" value="F:N-methyltransferase activity"/>
    <property type="evidence" value="ECO:0007669"/>
    <property type="project" value="InterPro"/>
</dbReference>
<feature type="domain" description="DNA methylase N-4/N-6" evidence="5">
    <location>
        <begin position="36"/>
        <end position="249"/>
    </location>
</feature>
<comment type="caution">
    <text evidence="6">The sequence shown here is derived from an EMBL/GenBank/DDBJ whole genome shotgun (WGS) entry which is preliminary data.</text>
</comment>
<dbReference type="EC" id="2.1.1.-" evidence="4"/>
<accession>A0A4Q5E7F0</accession>
<gene>
    <name evidence="6" type="ORF">GAP41_12900</name>
</gene>
<dbReference type="InterPro" id="IPR001091">
    <property type="entry name" value="RM_Methyltransferase"/>
</dbReference>
<dbReference type="Pfam" id="PF01555">
    <property type="entry name" value="N6_N4_Mtase"/>
    <property type="match status" value="1"/>
</dbReference>
<dbReference type="EMBL" id="WCTM01000007">
    <property type="protein sequence ID" value="KAB4241636.1"/>
    <property type="molecule type" value="Genomic_DNA"/>
</dbReference>
<dbReference type="PANTHER" id="PTHR13370">
    <property type="entry name" value="RNA METHYLASE-RELATED"/>
    <property type="match status" value="1"/>
</dbReference>
<dbReference type="InterPro" id="IPR002052">
    <property type="entry name" value="DNA_methylase_N6_adenine_CS"/>
</dbReference>
<comment type="similarity">
    <text evidence="1 4">Belongs to the N(4)/N(6)-methyltransferase family.</text>
</comment>
<evidence type="ECO:0000313" key="7">
    <source>
        <dbReference type="Proteomes" id="UP000431575"/>
    </source>
</evidence>
<dbReference type="GO" id="GO:0032259">
    <property type="term" value="P:methylation"/>
    <property type="evidence" value="ECO:0007669"/>
    <property type="project" value="UniProtKB-KW"/>
</dbReference>
<evidence type="ECO:0000259" key="5">
    <source>
        <dbReference type="Pfam" id="PF01555"/>
    </source>
</evidence>
<evidence type="ECO:0000256" key="2">
    <source>
        <dbReference type="ARBA" id="ARBA00022603"/>
    </source>
</evidence>
<dbReference type="PROSITE" id="PS00092">
    <property type="entry name" value="N6_MTASE"/>
    <property type="match status" value="1"/>
</dbReference>
<dbReference type="InterPro" id="IPR002941">
    <property type="entry name" value="DNA_methylase_N4/N6"/>
</dbReference>
<dbReference type="SUPFAM" id="SSF53335">
    <property type="entry name" value="S-adenosyl-L-methionine-dependent methyltransferases"/>
    <property type="match status" value="1"/>
</dbReference>